<name>A0A087TRK6_STEMI</name>
<evidence type="ECO:0000256" key="1">
    <source>
        <dbReference type="ARBA" id="ARBA00001946"/>
    </source>
</evidence>
<evidence type="ECO:0000313" key="10">
    <source>
        <dbReference type="Proteomes" id="UP000054359"/>
    </source>
</evidence>
<dbReference type="PRINTS" id="PR00377">
    <property type="entry name" value="IMPHPHTASES"/>
</dbReference>
<dbReference type="PROSITE" id="PS00630">
    <property type="entry name" value="IMP_2"/>
    <property type="match status" value="1"/>
</dbReference>
<keyword evidence="5 8" id="KW-0479">Metal-binding</keyword>
<keyword evidence="10" id="KW-1185">Reference proteome</keyword>
<comment type="cofactor">
    <cofactor evidence="1 8">
        <name>Mg(2+)</name>
        <dbReference type="ChEBI" id="CHEBI:18420"/>
    </cofactor>
</comment>
<dbReference type="PANTHER" id="PTHR20854:SF4">
    <property type="entry name" value="INOSITOL-1-MONOPHOSPHATASE-RELATED"/>
    <property type="match status" value="1"/>
</dbReference>
<gene>
    <name evidence="9" type="ORF">X975_17599</name>
</gene>
<organism evidence="9 10">
    <name type="scientific">Stegodyphus mimosarum</name>
    <name type="common">African social velvet spider</name>
    <dbReference type="NCBI Taxonomy" id="407821"/>
    <lineage>
        <taxon>Eukaryota</taxon>
        <taxon>Metazoa</taxon>
        <taxon>Ecdysozoa</taxon>
        <taxon>Arthropoda</taxon>
        <taxon>Chelicerata</taxon>
        <taxon>Arachnida</taxon>
        <taxon>Araneae</taxon>
        <taxon>Araneomorphae</taxon>
        <taxon>Entelegynae</taxon>
        <taxon>Eresoidea</taxon>
        <taxon>Eresidae</taxon>
        <taxon>Stegodyphus</taxon>
    </lineage>
</organism>
<comment type="pathway">
    <text evidence="2">Polyol metabolism; myo-inositol biosynthesis; myo-inositol from D-glucose 6-phosphate: step 2/2.</text>
</comment>
<dbReference type="AlphaFoldDB" id="A0A087TRK6"/>
<dbReference type="Pfam" id="PF00459">
    <property type="entry name" value="Inositol_P"/>
    <property type="match status" value="1"/>
</dbReference>
<evidence type="ECO:0000256" key="3">
    <source>
        <dbReference type="ARBA" id="ARBA00009759"/>
    </source>
</evidence>
<evidence type="ECO:0000256" key="5">
    <source>
        <dbReference type="ARBA" id="ARBA00022723"/>
    </source>
</evidence>
<keyword evidence="7 8" id="KW-0460">Magnesium</keyword>
<evidence type="ECO:0000256" key="6">
    <source>
        <dbReference type="ARBA" id="ARBA00022801"/>
    </source>
</evidence>
<dbReference type="InterPro" id="IPR020550">
    <property type="entry name" value="Inositol_monophosphatase_CS"/>
</dbReference>
<evidence type="ECO:0000313" key="9">
    <source>
        <dbReference type="EMBL" id="KFM67745.1"/>
    </source>
</evidence>
<dbReference type="Gene3D" id="3.40.190.80">
    <property type="match status" value="1"/>
</dbReference>
<evidence type="ECO:0000256" key="2">
    <source>
        <dbReference type="ARBA" id="ARBA00005152"/>
    </source>
</evidence>
<proteinExistence type="inferred from homology"/>
<keyword evidence="6" id="KW-0378">Hydrolase</keyword>
<protein>
    <recommendedName>
        <fullName evidence="4">inositol-phosphate phosphatase</fullName>
        <ecNumber evidence="4">3.1.3.25</ecNumber>
    </recommendedName>
</protein>
<reference evidence="9 10" key="1">
    <citation type="submission" date="2013-11" db="EMBL/GenBank/DDBJ databases">
        <title>Genome sequencing of Stegodyphus mimosarum.</title>
        <authorList>
            <person name="Bechsgaard J."/>
        </authorList>
    </citation>
    <scope>NUCLEOTIDE SEQUENCE [LARGE SCALE GENOMIC DNA]</scope>
</reference>
<dbReference type="EMBL" id="KK116427">
    <property type="protein sequence ID" value="KFM67745.1"/>
    <property type="molecule type" value="Genomic_DNA"/>
</dbReference>
<feature type="non-terminal residue" evidence="9">
    <location>
        <position position="103"/>
    </location>
</feature>
<evidence type="ECO:0000256" key="8">
    <source>
        <dbReference type="PIRSR" id="PIRSR600760-2"/>
    </source>
</evidence>
<sequence length="103" mass="11315">MQQIFTNFTNMALKVHGIRMMGSAALNMCAVASGHADAYYEYSLHCWDMAAGKIIVEEAGGVVIDPEGGPLDLMSRRLICAASEELAKTLSKELKHIQFPRDQ</sequence>
<dbReference type="FunFam" id="3.40.190.80:FF:000002">
    <property type="entry name" value="Inositol-1-monophosphatase"/>
    <property type="match status" value="1"/>
</dbReference>
<evidence type="ECO:0000256" key="7">
    <source>
        <dbReference type="ARBA" id="ARBA00022842"/>
    </source>
</evidence>
<dbReference type="GO" id="GO:0006020">
    <property type="term" value="P:inositol metabolic process"/>
    <property type="evidence" value="ECO:0007669"/>
    <property type="project" value="TreeGrafter"/>
</dbReference>
<dbReference type="OMA" id="QTINYER"/>
<dbReference type="STRING" id="407821.A0A087TRK6"/>
<dbReference type="Proteomes" id="UP000054359">
    <property type="component" value="Unassembled WGS sequence"/>
</dbReference>
<dbReference type="InterPro" id="IPR000760">
    <property type="entry name" value="Inositol_monophosphatase-like"/>
</dbReference>
<dbReference type="GO" id="GO:0046854">
    <property type="term" value="P:phosphatidylinositol phosphate biosynthetic process"/>
    <property type="evidence" value="ECO:0007669"/>
    <property type="project" value="InterPro"/>
</dbReference>
<accession>A0A087TRK6</accession>
<evidence type="ECO:0000256" key="4">
    <source>
        <dbReference type="ARBA" id="ARBA00013106"/>
    </source>
</evidence>
<dbReference type="GO" id="GO:0007165">
    <property type="term" value="P:signal transduction"/>
    <property type="evidence" value="ECO:0007669"/>
    <property type="project" value="TreeGrafter"/>
</dbReference>
<dbReference type="GO" id="GO:0046872">
    <property type="term" value="F:metal ion binding"/>
    <property type="evidence" value="ECO:0007669"/>
    <property type="project" value="UniProtKB-KW"/>
</dbReference>
<comment type="similarity">
    <text evidence="3">Belongs to the inositol monophosphatase superfamily.</text>
</comment>
<dbReference type="GO" id="GO:0008934">
    <property type="term" value="F:inositol monophosphate 1-phosphatase activity"/>
    <property type="evidence" value="ECO:0007669"/>
    <property type="project" value="TreeGrafter"/>
</dbReference>
<dbReference type="PANTHER" id="PTHR20854">
    <property type="entry name" value="INOSITOL MONOPHOSPHATASE"/>
    <property type="match status" value="1"/>
</dbReference>
<dbReference type="OrthoDB" id="10254945at2759"/>
<dbReference type="EC" id="3.1.3.25" evidence="4"/>
<feature type="binding site" evidence="8">
    <location>
        <position position="48"/>
    </location>
    <ligand>
        <name>Mg(2+)</name>
        <dbReference type="ChEBI" id="CHEBI:18420"/>
        <label>1</label>
        <note>catalytic</note>
    </ligand>
</feature>
<dbReference type="SUPFAM" id="SSF56655">
    <property type="entry name" value="Carbohydrate phosphatase"/>
    <property type="match status" value="1"/>
</dbReference>